<dbReference type="AlphaFoldDB" id="A0AAV0FB80"/>
<evidence type="ECO:0000313" key="7">
    <source>
        <dbReference type="EMBL" id="CAH9132661.1"/>
    </source>
</evidence>
<dbReference type="GO" id="GO:0061630">
    <property type="term" value="F:ubiquitin protein ligase activity"/>
    <property type="evidence" value="ECO:0007669"/>
    <property type="project" value="TreeGrafter"/>
</dbReference>
<sequence>MEETVGNGTHGGQPVSKEDSGKMLYGCDHYRRRCKLRAPCCNEVFTCRHCHNEAKSGLTNPKENHELVRHDVKQVVCAVCDTEQQVAGACMKCGVKFGQYFCRICIFYDDDTTRNQFHCNECGICR</sequence>
<dbReference type="GO" id="GO:0005634">
    <property type="term" value="C:nucleus"/>
    <property type="evidence" value="ECO:0007669"/>
    <property type="project" value="TreeGrafter"/>
</dbReference>
<evidence type="ECO:0000259" key="6">
    <source>
        <dbReference type="PROSITE" id="PS51270"/>
    </source>
</evidence>
<dbReference type="InterPro" id="IPR037275">
    <property type="entry name" value="Znf_CTCHY_sf"/>
</dbReference>
<dbReference type="Proteomes" id="UP001152523">
    <property type="component" value="Unassembled WGS sequence"/>
</dbReference>
<evidence type="ECO:0000259" key="5">
    <source>
        <dbReference type="PROSITE" id="PS51266"/>
    </source>
</evidence>
<gene>
    <name evidence="7" type="ORF">CEPIT_LOCUS32351</name>
</gene>
<protein>
    <recommendedName>
        <fullName evidence="9">CHY-type domain-containing protein</fullName>
    </recommendedName>
</protein>
<dbReference type="PROSITE" id="PS51270">
    <property type="entry name" value="ZF_CTCHY"/>
    <property type="match status" value="1"/>
</dbReference>
<dbReference type="InterPro" id="IPR037274">
    <property type="entry name" value="Znf_CHY_sf"/>
</dbReference>
<dbReference type="EMBL" id="CAMAPF010000972">
    <property type="protein sequence ID" value="CAH9132661.1"/>
    <property type="molecule type" value="Genomic_DNA"/>
</dbReference>
<dbReference type="SUPFAM" id="SSF161245">
    <property type="entry name" value="Zinc hairpin stack"/>
    <property type="match status" value="1"/>
</dbReference>
<keyword evidence="2 4" id="KW-0863">Zinc-finger</keyword>
<keyword evidence="3" id="KW-0862">Zinc</keyword>
<dbReference type="GO" id="GO:0016567">
    <property type="term" value="P:protein ubiquitination"/>
    <property type="evidence" value="ECO:0007669"/>
    <property type="project" value="TreeGrafter"/>
</dbReference>
<dbReference type="SUPFAM" id="SSF161219">
    <property type="entry name" value="CHY zinc finger-like"/>
    <property type="match status" value="1"/>
</dbReference>
<reference evidence="7" key="1">
    <citation type="submission" date="2022-07" db="EMBL/GenBank/DDBJ databases">
        <authorList>
            <person name="Macas J."/>
            <person name="Novak P."/>
            <person name="Neumann P."/>
        </authorList>
    </citation>
    <scope>NUCLEOTIDE SEQUENCE</scope>
</reference>
<dbReference type="Pfam" id="PF05495">
    <property type="entry name" value="zf-CHY"/>
    <property type="match status" value="1"/>
</dbReference>
<dbReference type="GO" id="GO:0006511">
    <property type="term" value="P:ubiquitin-dependent protein catabolic process"/>
    <property type="evidence" value="ECO:0007669"/>
    <property type="project" value="TreeGrafter"/>
</dbReference>
<dbReference type="PANTHER" id="PTHR21319">
    <property type="entry name" value="RING FINGER AND CHY ZINC FINGER DOMAIN-CONTAINING PROTEIN 1"/>
    <property type="match status" value="1"/>
</dbReference>
<accession>A0AAV0FB80</accession>
<feature type="domain" description="CTCHY-type" evidence="6">
    <location>
        <begin position="97"/>
        <end position="126"/>
    </location>
</feature>
<keyword evidence="1" id="KW-0479">Metal-binding</keyword>
<feature type="domain" description="CHY-type" evidence="5">
    <location>
        <begin position="20"/>
        <end position="95"/>
    </location>
</feature>
<organism evidence="7 8">
    <name type="scientific">Cuscuta epithymum</name>
    <dbReference type="NCBI Taxonomy" id="186058"/>
    <lineage>
        <taxon>Eukaryota</taxon>
        <taxon>Viridiplantae</taxon>
        <taxon>Streptophyta</taxon>
        <taxon>Embryophyta</taxon>
        <taxon>Tracheophyta</taxon>
        <taxon>Spermatophyta</taxon>
        <taxon>Magnoliopsida</taxon>
        <taxon>eudicotyledons</taxon>
        <taxon>Gunneridae</taxon>
        <taxon>Pentapetalae</taxon>
        <taxon>asterids</taxon>
        <taxon>lamiids</taxon>
        <taxon>Solanales</taxon>
        <taxon>Convolvulaceae</taxon>
        <taxon>Cuscuteae</taxon>
        <taxon>Cuscuta</taxon>
        <taxon>Cuscuta subgen. Cuscuta</taxon>
    </lineage>
</organism>
<proteinExistence type="predicted"/>
<name>A0AAV0FB80_9ASTE</name>
<dbReference type="InterPro" id="IPR008913">
    <property type="entry name" value="Znf_CHY"/>
</dbReference>
<dbReference type="GO" id="GO:0008270">
    <property type="term" value="F:zinc ion binding"/>
    <property type="evidence" value="ECO:0007669"/>
    <property type="project" value="UniProtKB-KW"/>
</dbReference>
<evidence type="ECO:0000256" key="1">
    <source>
        <dbReference type="ARBA" id="ARBA00022723"/>
    </source>
</evidence>
<keyword evidence="8" id="KW-1185">Reference proteome</keyword>
<evidence type="ECO:0008006" key="9">
    <source>
        <dbReference type="Google" id="ProtNLM"/>
    </source>
</evidence>
<dbReference type="PROSITE" id="PS51266">
    <property type="entry name" value="ZF_CHY"/>
    <property type="match status" value="1"/>
</dbReference>
<dbReference type="InterPro" id="IPR017921">
    <property type="entry name" value="Znf_CTCHY"/>
</dbReference>
<evidence type="ECO:0000313" key="8">
    <source>
        <dbReference type="Proteomes" id="UP001152523"/>
    </source>
</evidence>
<dbReference type="PANTHER" id="PTHR21319:SF12">
    <property type="entry name" value="ZINC FINGER (C3HC4-TYPE RING FINGER) FAMILY PROTEIN"/>
    <property type="match status" value="1"/>
</dbReference>
<comment type="caution">
    <text evidence="7">The sequence shown here is derived from an EMBL/GenBank/DDBJ whole genome shotgun (WGS) entry which is preliminary data.</text>
</comment>
<evidence type="ECO:0000256" key="4">
    <source>
        <dbReference type="PROSITE-ProRule" id="PRU00601"/>
    </source>
</evidence>
<evidence type="ECO:0000256" key="2">
    <source>
        <dbReference type="ARBA" id="ARBA00022771"/>
    </source>
</evidence>
<evidence type="ECO:0000256" key="3">
    <source>
        <dbReference type="ARBA" id="ARBA00022833"/>
    </source>
</evidence>